<dbReference type="PANTHER" id="PTHR47844">
    <property type="entry name" value="SYNTHASE CPS1, PUTATIVE (AFU_ORTHOLOGUE AFUA_7G02500)-RELATED"/>
    <property type="match status" value="1"/>
</dbReference>
<dbReference type="EMBL" id="JAAHCF010000119">
    <property type="protein sequence ID" value="KAK8147896.1"/>
    <property type="molecule type" value="Genomic_DNA"/>
</dbReference>
<keyword evidence="2" id="KW-0328">Glycosyltransferase</keyword>
<evidence type="ECO:0000256" key="3">
    <source>
        <dbReference type="ARBA" id="ARBA00022679"/>
    </source>
</evidence>
<keyword evidence="7" id="KW-0325">Glycoprotein</keyword>
<dbReference type="Gene3D" id="3.90.550.10">
    <property type="entry name" value="Spore Coat Polysaccharide Biosynthesis Protein SpsA, Chain A"/>
    <property type="match status" value="1"/>
</dbReference>
<evidence type="ECO:0000313" key="10">
    <source>
        <dbReference type="Proteomes" id="UP001397290"/>
    </source>
</evidence>
<comment type="subcellular location">
    <subcellularLocation>
        <location evidence="1">Membrane</location>
    </subcellularLocation>
</comment>
<evidence type="ECO:0000256" key="4">
    <source>
        <dbReference type="ARBA" id="ARBA00022692"/>
    </source>
</evidence>
<accession>A0AAW0S260</accession>
<dbReference type="AlphaFoldDB" id="A0AAW0S260"/>
<keyword evidence="6 8" id="KW-0472">Membrane</keyword>
<dbReference type="Pfam" id="PF13641">
    <property type="entry name" value="Glyco_tranf_2_3"/>
    <property type="match status" value="1"/>
</dbReference>
<evidence type="ECO:0000256" key="8">
    <source>
        <dbReference type="SAM" id="Phobius"/>
    </source>
</evidence>
<dbReference type="InterPro" id="IPR029044">
    <property type="entry name" value="Nucleotide-diphossugar_trans"/>
</dbReference>
<organism evidence="9 10">
    <name type="scientific">Beauveria asiatica</name>
    <dbReference type="NCBI Taxonomy" id="1069075"/>
    <lineage>
        <taxon>Eukaryota</taxon>
        <taxon>Fungi</taxon>
        <taxon>Dikarya</taxon>
        <taxon>Ascomycota</taxon>
        <taxon>Pezizomycotina</taxon>
        <taxon>Sordariomycetes</taxon>
        <taxon>Hypocreomycetidae</taxon>
        <taxon>Hypocreales</taxon>
        <taxon>Cordycipitaceae</taxon>
        <taxon>Beauveria</taxon>
    </lineage>
</organism>
<evidence type="ECO:0000256" key="5">
    <source>
        <dbReference type="ARBA" id="ARBA00022989"/>
    </source>
</evidence>
<evidence type="ECO:0008006" key="11">
    <source>
        <dbReference type="Google" id="ProtNLM"/>
    </source>
</evidence>
<reference evidence="9 10" key="1">
    <citation type="submission" date="2020-02" db="EMBL/GenBank/DDBJ databases">
        <title>Comparative genomics of the hypocrealean fungal genus Beauvera.</title>
        <authorList>
            <person name="Showalter D.N."/>
            <person name="Bushley K.E."/>
            <person name="Rehner S.A."/>
        </authorList>
    </citation>
    <scope>NUCLEOTIDE SEQUENCE [LARGE SCALE GENOMIC DNA]</scope>
    <source>
        <strain evidence="9 10">ARSEF4384</strain>
    </source>
</reference>
<evidence type="ECO:0000256" key="6">
    <source>
        <dbReference type="ARBA" id="ARBA00023136"/>
    </source>
</evidence>
<proteinExistence type="predicted"/>
<evidence type="ECO:0000256" key="1">
    <source>
        <dbReference type="ARBA" id="ARBA00004370"/>
    </source>
</evidence>
<feature type="transmembrane region" description="Helical" evidence="8">
    <location>
        <begin position="20"/>
        <end position="37"/>
    </location>
</feature>
<name>A0AAW0S260_9HYPO</name>
<sequence length="321" mass="35922">MQAGFARLIYLAFMAKPVYLYYRLLHGVLSIFCWYLYQLRARRKKIVAESSQERRPSTSIVCATLGKARSLKSSIQTWAANGPNAIIVVTCPASFETVSVDLDTLMLPCLRVLRSSEANKRIQLSVGFAACNTEYIVIADDDTAWSPAVLRSLTEPLVANEKLGAVFPEVKYRPNGPIPTLWEEFASIRLFGDCIAIRASVLIDGGIFCASGTTAVYRAAILQDERFLDKFQNVFYGGSRVNAGDDQALTAWLCKMDWDVSVVEDRAPHGCHVTTTPRSDWRHVYQLIRWSRSDWLTYIEAVLVDGKIIRCVFTVIISATS</sequence>
<keyword evidence="3" id="KW-0808">Transferase</keyword>
<dbReference type="Proteomes" id="UP001397290">
    <property type="component" value="Unassembled WGS sequence"/>
</dbReference>
<gene>
    <name evidence="9" type="ORF">G3M48_000774</name>
</gene>
<protein>
    <recommendedName>
        <fullName evidence="11">Polysaccharide synthase</fullName>
    </recommendedName>
</protein>
<keyword evidence="10" id="KW-1185">Reference proteome</keyword>
<dbReference type="GO" id="GO:0016020">
    <property type="term" value="C:membrane"/>
    <property type="evidence" value="ECO:0007669"/>
    <property type="project" value="UniProtKB-SubCell"/>
</dbReference>
<evidence type="ECO:0000256" key="7">
    <source>
        <dbReference type="ARBA" id="ARBA00023180"/>
    </source>
</evidence>
<evidence type="ECO:0000256" key="2">
    <source>
        <dbReference type="ARBA" id="ARBA00022676"/>
    </source>
</evidence>
<evidence type="ECO:0000313" key="9">
    <source>
        <dbReference type="EMBL" id="KAK8147896.1"/>
    </source>
</evidence>
<comment type="caution">
    <text evidence="9">The sequence shown here is derived from an EMBL/GenBank/DDBJ whole genome shotgun (WGS) entry which is preliminary data.</text>
</comment>
<dbReference type="PANTHER" id="PTHR47844:SF1">
    <property type="entry name" value="EXOSTOSIN-LIKE 2"/>
    <property type="match status" value="1"/>
</dbReference>
<keyword evidence="5 8" id="KW-1133">Transmembrane helix</keyword>
<dbReference type="SUPFAM" id="SSF53448">
    <property type="entry name" value="Nucleotide-diphospho-sugar transferases"/>
    <property type="match status" value="1"/>
</dbReference>
<keyword evidence="4 8" id="KW-0812">Transmembrane</keyword>
<dbReference type="GO" id="GO:0016757">
    <property type="term" value="F:glycosyltransferase activity"/>
    <property type="evidence" value="ECO:0007669"/>
    <property type="project" value="UniProtKB-KW"/>
</dbReference>
<dbReference type="InterPro" id="IPR052427">
    <property type="entry name" value="Glycosyltrans_GT2/GT47"/>
</dbReference>